<evidence type="ECO:0000256" key="2">
    <source>
        <dbReference type="SAM" id="SignalP"/>
    </source>
</evidence>
<dbReference type="Gene3D" id="2.90.20.10">
    <property type="entry name" value="Plasmodium vivax P25 domain"/>
    <property type="match status" value="1"/>
</dbReference>
<accession>A0A0D9QHZ2</accession>
<dbReference type="GO" id="GO:0009986">
    <property type="term" value="C:cell surface"/>
    <property type="evidence" value="ECO:0007669"/>
    <property type="project" value="InterPro"/>
</dbReference>
<dbReference type="AlphaFoldDB" id="A0A0D9QHZ2"/>
<evidence type="ECO:0000313" key="5">
    <source>
        <dbReference type="Proteomes" id="UP000054561"/>
    </source>
</evidence>
<dbReference type="Proteomes" id="UP000054561">
    <property type="component" value="Unassembled WGS sequence"/>
</dbReference>
<dbReference type="GeneID" id="24269001"/>
<sequence length="219" mass="24349">MNTYYNLFVLFLVQIALKYSKAAVTVDTLCKNGQLAQMSNHFKCICNEGFVHLSEDTCEEKNDCKEETLGKACWEFGKCIKGTGPGQESMYTCACIEGYALNEGVCVLNVCQYKNCGEGGECIGEYLTEVQSAGCSCTIGKVPNPEDEKRCTKTGETDCQLKCNTENEVCQNVEGVYKCQCMEGFTFDNETNVCRSYSVFNILNLSLFFVILLVLSYVI</sequence>
<evidence type="ECO:0000256" key="1">
    <source>
        <dbReference type="SAM" id="Phobius"/>
    </source>
</evidence>
<name>A0A0D9QHZ2_PLAFR</name>
<gene>
    <name evidence="4" type="ORF">AK88_03687</name>
</gene>
<dbReference type="VEuPathDB" id="PlasmoDB:AK88_03687"/>
<evidence type="ECO:0000313" key="4">
    <source>
        <dbReference type="EMBL" id="KJP86680.1"/>
    </source>
</evidence>
<dbReference type="InterPro" id="IPR000742">
    <property type="entry name" value="EGF"/>
</dbReference>
<feature type="signal peptide" evidence="2">
    <location>
        <begin position="1"/>
        <end position="22"/>
    </location>
</feature>
<feature type="domain" description="EGF-like" evidence="3">
    <location>
        <begin position="158"/>
        <end position="195"/>
    </location>
</feature>
<feature type="transmembrane region" description="Helical" evidence="1">
    <location>
        <begin position="197"/>
        <end position="218"/>
    </location>
</feature>
<dbReference type="EMBL" id="KQ001688">
    <property type="protein sequence ID" value="KJP86680.1"/>
    <property type="molecule type" value="Genomic_DNA"/>
</dbReference>
<evidence type="ECO:0000259" key="3">
    <source>
        <dbReference type="SMART" id="SM00181"/>
    </source>
</evidence>
<keyword evidence="2" id="KW-0732">Signal</keyword>
<proteinExistence type="predicted"/>
<dbReference type="InterPro" id="IPR010423">
    <property type="entry name" value="Pvs25/Psv28_EGF"/>
</dbReference>
<feature type="chain" id="PRO_5002343508" description="EGF-like domain-containing protein" evidence="2">
    <location>
        <begin position="23"/>
        <end position="219"/>
    </location>
</feature>
<dbReference type="OMA" id="YKCQCME"/>
<keyword evidence="1" id="KW-0472">Membrane</keyword>
<keyword evidence="1" id="KW-0812">Transmembrane</keyword>
<dbReference type="RefSeq" id="XP_012336720.1">
    <property type="nucleotide sequence ID" value="XM_012481297.1"/>
</dbReference>
<dbReference type="OrthoDB" id="10060424at2759"/>
<protein>
    <recommendedName>
        <fullName evidence="3">EGF-like domain-containing protein</fullName>
    </recommendedName>
</protein>
<feature type="domain" description="EGF-like" evidence="3">
    <location>
        <begin position="63"/>
        <end position="107"/>
    </location>
</feature>
<keyword evidence="1" id="KW-1133">Transmembrane helix</keyword>
<dbReference type="SUPFAM" id="SSF57196">
    <property type="entry name" value="EGF/Laminin"/>
    <property type="match status" value="1"/>
</dbReference>
<dbReference type="Pfam" id="PF06247">
    <property type="entry name" value="Plasmod_Pvs28"/>
    <property type="match status" value="4"/>
</dbReference>
<keyword evidence="5" id="KW-1185">Reference proteome</keyword>
<dbReference type="SMART" id="SM00181">
    <property type="entry name" value="EGF"/>
    <property type="match status" value="4"/>
</dbReference>
<dbReference type="GO" id="GO:0016020">
    <property type="term" value="C:membrane"/>
    <property type="evidence" value="ECO:0007669"/>
    <property type="project" value="InterPro"/>
</dbReference>
<feature type="domain" description="EGF-like" evidence="3">
    <location>
        <begin position="29"/>
        <end position="59"/>
    </location>
</feature>
<reference evidence="4 5" key="1">
    <citation type="submission" date="2014-03" db="EMBL/GenBank/DDBJ databases">
        <title>The Genome Sequence of Plasmodium fragile nilgiri.</title>
        <authorList>
            <consortium name="The Broad Institute Genomics Platform"/>
            <consortium name="The Broad Institute Genome Sequencing Center for Infectious Disease"/>
            <person name="Neafsey D."/>
            <person name="Duraisingh M."/>
            <person name="Young S.K."/>
            <person name="Zeng Q."/>
            <person name="Gargeya S."/>
            <person name="Abouelleil A."/>
            <person name="Alvarado L."/>
            <person name="Chapman S.B."/>
            <person name="Gainer-Dewar J."/>
            <person name="Goldberg J."/>
            <person name="Griggs A."/>
            <person name="Gujja S."/>
            <person name="Hansen M."/>
            <person name="Howarth C."/>
            <person name="Imamovic A."/>
            <person name="Larimer J."/>
            <person name="Pearson M."/>
            <person name="Poon T.W."/>
            <person name="Priest M."/>
            <person name="Roberts A."/>
            <person name="Saif S."/>
            <person name="Shea T."/>
            <person name="Sykes S."/>
            <person name="Wortman J."/>
            <person name="Nusbaum C."/>
            <person name="Birren B."/>
        </authorList>
    </citation>
    <scope>NUCLEOTIDE SEQUENCE [LARGE SCALE GENOMIC DNA]</scope>
    <source>
        <strain evidence="5">nilgiri</strain>
    </source>
</reference>
<organism evidence="4 5">
    <name type="scientific">Plasmodium fragile</name>
    <dbReference type="NCBI Taxonomy" id="5857"/>
    <lineage>
        <taxon>Eukaryota</taxon>
        <taxon>Sar</taxon>
        <taxon>Alveolata</taxon>
        <taxon>Apicomplexa</taxon>
        <taxon>Aconoidasida</taxon>
        <taxon>Haemosporida</taxon>
        <taxon>Plasmodiidae</taxon>
        <taxon>Plasmodium</taxon>
        <taxon>Plasmodium (Plasmodium)</taxon>
    </lineage>
</organism>
<feature type="domain" description="EGF-like" evidence="3">
    <location>
        <begin position="110"/>
        <end position="152"/>
    </location>
</feature>